<feature type="chain" id="PRO_5013395031" description="Extracellular small neutral protease" evidence="8">
    <location>
        <begin position="26"/>
        <end position="189"/>
    </location>
</feature>
<keyword evidence="10" id="KW-1185">Reference proteome</keyword>
<reference evidence="9 10" key="1">
    <citation type="submission" date="2017-03" db="EMBL/GenBank/DDBJ databases">
        <title>Whole genome sequence of Micromonospora wenchangensis, isolated from mangrove soil.</title>
        <authorList>
            <person name="Yang H."/>
        </authorList>
    </citation>
    <scope>NUCLEOTIDE SEQUENCE [LARGE SCALE GENOMIC DNA]</scope>
    <source>
        <strain evidence="9 10">CCTCC AA 2012002</strain>
    </source>
</reference>
<dbReference type="EC" id="3.4.24.77" evidence="3"/>
<keyword evidence="6" id="KW-0645">Protease</keyword>
<gene>
    <name evidence="9" type="ORF">B5D80_24250</name>
</gene>
<comment type="catalytic activity">
    <reaction evidence="1">
        <text>Hydrolyzes proteins with a preference for Tyr or Phe in the P1' position. Has no action on amino-acid p-nitroanilides.</text>
        <dbReference type="EC" id="3.4.24.77"/>
    </reaction>
</comment>
<evidence type="ECO:0000256" key="1">
    <source>
        <dbReference type="ARBA" id="ARBA00000612"/>
    </source>
</evidence>
<evidence type="ECO:0000256" key="2">
    <source>
        <dbReference type="ARBA" id="ARBA00006571"/>
    </source>
</evidence>
<proteinExistence type="inferred from homology"/>
<keyword evidence="6" id="KW-0482">Metalloprotease</keyword>
<dbReference type="Proteomes" id="UP000197174">
    <property type="component" value="Unassembled WGS sequence"/>
</dbReference>
<keyword evidence="5" id="KW-0479">Metal-binding</keyword>
<evidence type="ECO:0000256" key="3">
    <source>
        <dbReference type="ARBA" id="ARBA00012325"/>
    </source>
</evidence>
<dbReference type="SUPFAM" id="SSF55486">
    <property type="entry name" value="Metalloproteases ('zincins'), catalytic domain"/>
    <property type="match status" value="1"/>
</dbReference>
<keyword evidence="8" id="KW-0732">Signal</keyword>
<evidence type="ECO:0000256" key="5">
    <source>
        <dbReference type="ARBA" id="ARBA00022723"/>
    </source>
</evidence>
<evidence type="ECO:0000256" key="7">
    <source>
        <dbReference type="ARBA" id="ARBA00029927"/>
    </source>
</evidence>
<keyword evidence="6" id="KW-0378">Hydrolase</keyword>
<dbReference type="AlphaFoldDB" id="A0A246RG89"/>
<comment type="caution">
    <text evidence="9">The sequence shown here is derived from an EMBL/GenBank/DDBJ whole genome shotgun (WGS) entry which is preliminary data.</text>
</comment>
<evidence type="ECO:0000256" key="8">
    <source>
        <dbReference type="SAM" id="SignalP"/>
    </source>
</evidence>
<dbReference type="OrthoDB" id="3657335at2"/>
<dbReference type="PRINTS" id="PR00787">
    <property type="entry name" value="NEUTRALPTASE"/>
</dbReference>
<feature type="signal peptide" evidence="8">
    <location>
        <begin position="1"/>
        <end position="25"/>
    </location>
</feature>
<accession>A0A246RG89</accession>
<comment type="similarity">
    <text evidence="2">Belongs to the peptidase M7 family.</text>
</comment>
<dbReference type="InterPro" id="IPR024079">
    <property type="entry name" value="MetalloPept_cat_dom_sf"/>
</dbReference>
<dbReference type="GO" id="GO:0004222">
    <property type="term" value="F:metalloendopeptidase activity"/>
    <property type="evidence" value="ECO:0007669"/>
    <property type="project" value="InterPro"/>
</dbReference>
<sequence>MRRRQFSRTAGTLLALVLTATGAVAAGGGAASAAARTVYYDASRAGEFRTNFDQAATIWNSSVSNVRLVARTPGNITIYVDTGWPRAQTTSLGNGRVWMGTQAVDQGYDRTRIATHEIGHILGLPDNRTGLCTDLMSGSSAPVSCRNATPSSAEASRVNALFAGSLTAPAGVSYVWRGDGAPASVAVGS</sequence>
<name>A0A246RG89_9ACTN</name>
<organism evidence="9 10">
    <name type="scientific">Micromonospora wenchangensis</name>
    <dbReference type="NCBI Taxonomy" id="1185415"/>
    <lineage>
        <taxon>Bacteria</taxon>
        <taxon>Bacillati</taxon>
        <taxon>Actinomycetota</taxon>
        <taxon>Actinomycetes</taxon>
        <taxon>Micromonosporales</taxon>
        <taxon>Micromonosporaceae</taxon>
        <taxon>Micromonospora</taxon>
    </lineage>
</organism>
<dbReference type="GO" id="GO:0006508">
    <property type="term" value="P:proteolysis"/>
    <property type="evidence" value="ECO:0007669"/>
    <property type="project" value="InterPro"/>
</dbReference>
<evidence type="ECO:0000256" key="4">
    <source>
        <dbReference type="ARBA" id="ARBA00019129"/>
    </source>
</evidence>
<dbReference type="GO" id="GO:0005576">
    <property type="term" value="C:extracellular region"/>
    <property type="evidence" value="ECO:0007669"/>
    <property type="project" value="InterPro"/>
</dbReference>
<evidence type="ECO:0000256" key="6">
    <source>
        <dbReference type="ARBA" id="ARBA00023049"/>
    </source>
</evidence>
<dbReference type="InterPro" id="IPR000013">
    <property type="entry name" value="Peptidase_M7"/>
</dbReference>
<protein>
    <recommendedName>
        <fullName evidence="4">Extracellular small neutral protease</fullName>
        <ecNumber evidence="3">3.4.24.77</ecNumber>
    </recommendedName>
    <alternativeName>
        <fullName evidence="7">Snapalysin</fullName>
    </alternativeName>
</protein>
<dbReference type="EMBL" id="MZMV01000049">
    <property type="protein sequence ID" value="OWV02884.1"/>
    <property type="molecule type" value="Genomic_DNA"/>
</dbReference>
<dbReference type="GO" id="GO:0008270">
    <property type="term" value="F:zinc ion binding"/>
    <property type="evidence" value="ECO:0007669"/>
    <property type="project" value="InterPro"/>
</dbReference>
<evidence type="ECO:0000313" key="10">
    <source>
        <dbReference type="Proteomes" id="UP000197174"/>
    </source>
</evidence>
<dbReference type="Pfam" id="PF02031">
    <property type="entry name" value="Peptidase_M7"/>
    <property type="match status" value="1"/>
</dbReference>
<evidence type="ECO:0000313" key="9">
    <source>
        <dbReference type="EMBL" id="OWV02884.1"/>
    </source>
</evidence>
<dbReference type="Gene3D" id="3.40.390.10">
    <property type="entry name" value="Collagenase (Catalytic Domain)"/>
    <property type="match status" value="1"/>
</dbReference>